<gene>
    <name evidence="1" type="ORF">D7V94_01725</name>
</gene>
<keyword evidence="2" id="KW-1185">Reference proteome</keyword>
<reference evidence="1 2" key="1">
    <citation type="submission" date="2018-09" db="EMBL/GenBank/DDBJ databases">
        <title>Murine metabolic-syndrome-specific gut microbial biobank.</title>
        <authorList>
            <person name="Liu C."/>
        </authorList>
    </citation>
    <scope>NUCLEOTIDE SEQUENCE [LARGE SCALE GENOMIC DNA]</scope>
    <source>
        <strain evidence="1 2">0.1xD8-82</strain>
    </source>
</reference>
<dbReference type="RefSeq" id="WP_120466149.1">
    <property type="nucleotide sequence ID" value="NZ_RAYQ01000001.1"/>
</dbReference>
<evidence type="ECO:0000313" key="2">
    <source>
        <dbReference type="Proteomes" id="UP000280696"/>
    </source>
</evidence>
<protein>
    <submittedName>
        <fullName evidence="1">Uncharacterized protein</fullName>
    </submittedName>
</protein>
<dbReference type="Proteomes" id="UP000280696">
    <property type="component" value="Unassembled WGS sequence"/>
</dbReference>
<name>A0A3A9AS04_9FIRM</name>
<dbReference type="OrthoDB" id="2053071at2"/>
<evidence type="ECO:0000313" key="1">
    <source>
        <dbReference type="EMBL" id="RKI94290.1"/>
    </source>
</evidence>
<sequence>MKDTLVLKNGTELQLESGASLTDMRVLFPTKQDMLAGWDMLTKENLEEMLIRNADGVIVGRYSNLLLESETSTVQEDGTVLTSFHLREKTEIEILKEEISDLKESREINTGAIEDLGKAVSELAEQGGMV</sequence>
<proteinExistence type="predicted"/>
<dbReference type="AlphaFoldDB" id="A0A3A9AS04"/>
<comment type="caution">
    <text evidence="1">The sequence shown here is derived from an EMBL/GenBank/DDBJ whole genome shotgun (WGS) entry which is preliminary data.</text>
</comment>
<organism evidence="1 2">
    <name type="scientific">Parablautia intestinalis</name>
    <dbReference type="NCBI Taxonomy" id="2320100"/>
    <lineage>
        <taxon>Bacteria</taxon>
        <taxon>Bacillati</taxon>
        <taxon>Bacillota</taxon>
        <taxon>Clostridia</taxon>
        <taxon>Lachnospirales</taxon>
        <taxon>Lachnospiraceae</taxon>
        <taxon>Parablautia</taxon>
    </lineage>
</organism>
<dbReference type="EMBL" id="RAYQ01000001">
    <property type="protein sequence ID" value="RKI94290.1"/>
    <property type="molecule type" value="Genomic_DNA"/>
</dbReference>
<accession>A0A3A9AS04</accession>